<feature type="non-terminal residue" evidence="1">
    <location>
        <position position="1"/>
    </location>
</feature>
<dbReference type="EMBL" id="JABFAD010000004">
    <property type="protein sequence ID" value="MBA0797152.1"/>
    <property type="molecule type" value="Genomic_DNA"/>
</dbReference>
<protein>
    <submittedName>
        <fullName evidence="1">Uncharacterized protein</fullName>
    </submittedName>
</protein>
<organism evidence="1 2">
    <name type="scientific">Gossypium harknessii</name>
    <dbReference type="NCBI Taxonomy" id="34285"/>
    <lineage>
        <taxon>Eukaryota</taxon>
        <taxon>Viridiplantae</taxon>
        <taxon>Streptophyta</taxon>
        <taxon>Embryophyta</taxon>
        <taxon>Tracheophyta</taxon>
        <taxon>Spermatophyta</taxon>
        <taxon>Magnoliopsida</taxon>
        <taxon>eudicotyledons</taxon>
        <taxon>Gunneridae</taxon>
        <taxon>Pentapetalae</taxon>
        <taxon>rosids</taxon>
        <taxon>malvids</taxon>
        <taxon>Malvales</taxon>
        <taxon>Malvaceae</taxon>
        <taxon>Malvoideae</taxon>
        <taxon>Gossypium</taxon>
    </lineage>
</organism>
<proteinExistence type="predicted"/>
<accession>A0A7J9GHW0</accession>
<evidence type="ECO:0000313" key="2">
    <source>
        <dbReference type="Proteomes" id="UP000593560"/>
    </source>
</evidence>
<dbReference type="Proteomes" id="UP000593560">
    <property type="component" value="Unassembled WGS sequence"/>
</dbReference>
<dbReference type="AlphaFoldDB" id="A0A7J9GHW0"/>
<evidence type="ECO:0000313" key="1">
    <source>
        <dbReference type="EMBL" id="MBA0797152.1"/>
    </source>
</evidence>
<comment type="caution">
    <text evidence="1">The sequence shown here is derived from an EMBL/GenBank/DDBJ whole genome shotgun (WGS) entry which is preliminary data.</text>
</comment>
<keyword evidence="2" id="KW-1185">Reference proteome</keyword>
<feature type="non-terminal residue" evidence="1">
    <location>
        <position position="85"/>
    </location>
</feature>
<reference evidence="1 2" key="1">
    <citation type="journal article" date="2019" name="Genome Biol. Evol.">
        <title>Insights into the evolution of the New World diploid cottons (Gossypium, subgenus Houzingenia) based on genome sequencing.</title>
        <authorList>
            <person name="Grover C.E."/>
            <person name="Arick M.A. 2nd"/>
            <person name="Thrash A."/>
            <person name="Conover J.L."/>
            <person name="Sanders W.S."/>
            <person name="Peterson D.G."/>
            <person name="Frelichowski J.E."/>
            <person name="Scheffler J.A."/>
            <person name="Scheffler B.E."/>
            <person name="Wendel J.F."/>
        </authorList>
    </citation>
    <scope>NUCLEOTIDE SEQUENCE [LARGE SCALE GENOMIC DNA]</scope>
    <source>
        <strain evidence="1">0</strain>
        <tissue evidence="1">Leaf</tissue>
    </source>
</reference>
<gene>
    <name evidence="1" type="ORF">Gohar_007874</name>
</gene>
<name>A0A7J9GHW0_9ROSI</name>
<sequence length="85" mass="9651">LLGDSEEFITTYTFGTHPAKHTFCKTLEHFSMLRFGISMARICKTSMIRVALLYNLKFIPPCSSHFRFISGCILGLPGTGCYMYM</sequence>
<dbReference type="OrthoDB" id="10464377at2759"/>